<dbReference type="InterPro" id="IPR050416">
    <property type="entry name" value="FAD-linked_Oxidoreductase"/>
</dbReference>
<comment type="caution">
    <text evidence="5">The sequence shown here is derived from an EMBL/GenBank/DDBJ whole genome shotgun (WGS) entry which is preliminary data.</text>
</comment>
<proteinExistence type="inferred from homology"/>
<gene>
    <name evidence="5" type="ORF">N7493_000936</name>
</gene>
<reference evidence="5" key="1">
    <citation type="journal article" date="2023" name="IMA Fungus">
        <title>Comparative genomic study of the Penicillium genus elucidates a diverse pangenome and 15 lateral gene transfer events.</title>
        <authorList>
            <person name="Petersen C."/>
            <person name="Sorensen T."/>
            <person name="Nielsen M.R."/>
            <person name="Sondergaard T.E."/>
            <person name="Sorensen J.L."/>
            <person name="Fitzpatrick D.A."/>
            <person name="Frisvad J.C."/>
            <person name="Nielsen K.L."/>
        </authorList>
    </citation>
    <scope>NUCLEOTIDE SEQUENCE</scope>
    <source>
        <strain evidence="5">IBT 17514</strain>
    </source>
</reference>
<keyword evidence="6" id="KW-1185">Reference proteome</keyword>
<evidence type="ECO:0000256" key="3">
    <source>
        <dbReference type="ARBA" id="ARBA00022827"/>
    </source>
</evidence>
<evidence type="ECO:0000256" key="4">
    <source>
        <dbReference type="ARBA" id="ARBA00023002"/>
    </source>
</evidence>
<evidence type="ECO:0000313" key="6">
    <source>
        <dbReference type="Proteomes" id="UP001215712"/>
    </source>
</evidence>
<keyword evidence="4" id="KW-0560">Oxidoreductase</keyword>
<dbReference type="PANTHER" id="PTHR42973:SF8">
    <property type="entry name" value="FAD-BINDING PCMH-TYPE DOMAIN-CONTAINING PROTEIN"/>
    <property type="match status" value="1"/>
</dbReference>
<dbReference type="PANTHER" id="PTHR42973">
    <property type="entry name" value="BINDING OXIDOREDUCTASE, PUTATIVE (AFU_ORTHOLOGUE AFUA_1G17690)-RELATED"/>
    <property type="match status" value="1"/>
</dbReference>
<reference evidence="5" key="2">
    <citation type="submission" date="2023-01" db="EMBL/GenBank/DDBJ databases">
        <authorList>
            <person name="Petersen C."/>
        </authorList>
    </citation>
    <scope>NUCLEOTIDE SEQUENCE</scope>
    <source>
        <strain evidence="5">IBT 17514</strain>
    </source>
</reference>
<comment type="similarity">
    <text evidence="1">Belongs to the oxygen-dependent FAD-linked oxidoreductase family.</text>
</comment>
<protein>
    <submittedName>
        <fullName evidence="5">FAD-binding domain-containing protein</fullName>
    </submittedName>
</protein>
<dbReference type="Gene3D" id="3.30.465.10">
    <property type="match status" value="1"/>
</dbReference>
<dbReference type="InterPro" id="IPR036318">
    <property type="entry name" value="FAD-bd_PCMH-like_sf"/>
</dbReference>
<evidence type="ECO:0000256" key="1">
    <source>
        <dbReference type="ARBA" id="ARBA00005466"/>
    </source>
</evidence>
<dbReference type="GO" id="GO:0050660">
    <property type="term" value="F:flavin adenine dinucleotide binding"/>
    <property type="evidence" value="ECO:0007669"/>
    <property type="project" value="InterPro"/>
</dbReference>
<dbReference type="EMBL" id="JAQJAN010000001">
    <property type="protein sequence ID" value="KAJ5741064.1"/>
    <property type="molecule type" value="Genomic_DNA"/>
</dbReference>
<dbReference type="Proteomes" id="UP001215712">
    <property type="component" value="Unassembled WGS sequence"/>
</dbReference>
<accession>A0AAD6HX91</accession>
<evidence type="ECO:0000256" key="2">
    <source>
        <dbReference type="ARBA" id="ARBA00022630"/>
    </source>
</evidence>
<dbReference type="InterPro" id="IPR016169">
    <property type="entry name" value="FAD-bd_PCMH_sub2"/>
</dbReference>
<name>A0AAD6HX91_9EURO</name>
<organism evidence="5 6">
    <name type="scientific">Penicillium malachiteum</name>
    <dbReference type="NCBI Taxonomy" id="1324776"/>
    <lineage>
        <taxon>Eukaryota</taxon>
        <taxon>Fungi</taxon>
        <taxon>Dikarya</taxon>
        <taxon>Ascomycota</taxon>
        <taxon>Pezizomycotina</taxon>
        <taxon>Eurotiomycetes</taxon>
        <taxon>Eurotiomycetidae</taxon>
        <taxon>Eurotiales</taxon>
        <taxon>Aspergillaceae</taxon>
        <taxon>Penicillium</taxon>
    </lineage>
</organism>
<sequence length="212" mass="23578">MNVVLGNGKAIMVNETSHPDSWWAMRGAGHNFGIVTSFDLKIYPAEDHASWYFKQYVFTGAQLEPLFKELNRFHNHGMSPQGMAAVFGLYRMDTNISQTELGAVSTQDGNILYPEVSDVLGAGLISDLFAPNKTHIISTAGFQVYDVAAQRQIYDLYNRNVAKHPEFRTTKVFHGGYAVEGVRRVNADKSAYPLPEDDILMCVFPSPSCYSG</sequence>
<dbReference type="GO" id="GO:0016491">
    <property type="term" value="F:oxidoreductase activity"/>
    <property type="evidence" value="ECO:0007669"/>
    <property type="project" value="UniProtKB-KW"/>
</dbReference>
<keyword evidence="3" id="KW-0274">FAD</keyword>
<keyword evidence="2" id="KW-0285">Flavoprotein</keyword>
<dbReference type="AlphaFoldDB" id="A0AAD6HX91"/>
<evidence type="ECO:0000313" key="5">
    <source>
        <dbReference type="EMBL" id="KAJ5741064.1"/>
    </source>
</evidence>
<dbReference type="SUPFAM" id="SSF56176">
    <property type="entry name" value="FAD-binding/transporter-associated domain-like"/>
    <property type="match status" value="1"/>
</dbReference>